<evidence type="ECO:0000256" key="10">
    <source>
        <dbReference type="SAM" id="MobiDB-lite"/>
    </source>
</evidence>
<protein>
    <recommendedName>
        <fullName evidence="3 9">Mitochondrial import inner membrane translocase subunit TIM22</fullName>
    </recommendedName>
</protein>
<keyword evidence="6 9" id="KW-1133">Transmembrane helix</keyword>
<evidence type="ECO:0000256" key="7">
    <source>
        <dbReference type="ARBA" id="ARBA00023128"/>
    </source>
</evidence>
<evidence type="ECO:0000313" key="11">
    <source>
        <dbReference type="EMBL" id="KAK4510467.1"/>
    </source>
</evidence>
<dbReference type="GO" id="GO:0045039">
    <property type="term" value="P:protein insertion into mitochondrial inner membrane"/>
    <property type="evidence" value="ECO:0007669"/>
    <property type="project" value="UniProtKB-UniRule"/>
</dbReference>
<evidence type="ECO:0000256" key="9">
    <source>
        <dbReference type="RuleBase" id="RU367038"/>
    </source>
</evidence>
<keyword evidence="9" id="KW-0813">Transport</keyword>
<dbReference type="Pfam" id="PF02466">
    <property type="entry name" value="Tim17"/>
    <property type="match status" value="1"/>
</dbReference>
<dbReference type="GO" id="GO:0008320">
    <property type="term" value="F:protein transmembrane transporter activity"/>
    <property type="evidence" value="ECO:0007669"/>
    <property type="project" value="UniProtKB-UniRule"/>
</dbReference>
<dbReference type="Proteomes" id="UP001304243">
    <property type="component" value="Unassembled WGS sequence"/>
</dbReference>
<comment type="caution">
    <text evidence="11">The sequence shown here is derived from an EMBL/GenBank/DDBJ whole genome shotgun (WGS) entry which is preliminary data.</text>
</comment>
<dbReference type="EMBL" id="JASEJX010000033">
    <property type="protein sequence ID" value="KAK4510467.1"/>
    <property type="molecule type" value="Genomic_DNA"/>
</dbReference>
<evidence type="ECO:0000256" key="1">
    <source>
        <dbReference type="ARBA" id="ARBA00004448"/>
    </source>
</evidence>
<reference evidence="11 12" key="1">
    <citation type="submission" date="2022-11" db="EMBL/GenBank/DDBJ databases">
        <title>Mucor velutinosus strain NIH1002 WGS.</title>
        <authorList>
            <person name="Subramanian P."/>
            <person name="Mullikin J.C."/>
            <person name="Segre J.A."/>
            <person name="Zelazny A.M."/>
        </authorList>
    </citation>
    <scope>NUCLEOTIDE SEQUENCE [LARGE SCALE GENOMIC DNA]</scope>
    <source>
        <strain evidence="11 12">NIH1002</strain>
    </source>
</reference>
<sequence length="164" mass="17383">MNRPLGSMGGQQNSGMSLQEQQTIKMMQGAMESCVAKTAMSGVAGFGMGAAFGLFMSSFEYAGPTMNEEMVKQTTKQQIKHAFKDMGTRSLSMAKNFGMVGMIYSGSECCIESYRAKNDLTNSVAAGAFTGGLLAAKAGPQAMALGAGGFALFSLAIDWYMRRD</sequence>
<evidence type="ECO:0000256" key="3">
    <source>
        <dbReference type="ARBA" id="ARBA00020722"/>
    </source>
</evidence>
<evidence type="ECO:0000256" key="6">
    <source>
        <dbReference type="ARBA" id="ARBA00022989"/>
    </source>
</evidence>
<dbReference type="RefSeq" id="XP_064677133.1">
    <property type="nucleotide sequence ID" value="XM_064824197.1"/>
</dbReference>
<feature type="compositionally biased region" description="Low complexity" evidence="10">
    <location>
        <begin position="10"/>
        <end position="19"/>
    </location>
</feature>
<keyword evidence="8 9" id="KW-0472">Membrane</keyword>
<dbReference type="AlphaFoldDB" id="A0AAN7D492"/>
<dbReference type="GO" id="GO:0042721">
    <property type="term" value="C:TIM22 mitochondrial import inner membrane insertion complex"/>
    <property type="evidence" value="ECO:0007669"/>
    <property type="project" value="UniProtKB-UniRule"/>
</dbReference>
<evidence type="ECO:0000256" key="5">
    <source>
        <dbReference type="ARBA" id="ARBA00022792"/>
    </source>
</evidence>
<comment type="subunit">
    <text evidence="9">Component of the TIM22 complex.</text>
</comment>
<keyword evidence="12" id="KW-1185">Reference proteome</keyword>
<comment type="function">
    <text evidence="9">Essential core component of the TIM22 complex, a complex that mediates the import and insertion of multi-pass transmembrane proteins into the mitochondrial inner membrane. In the TIM22 complex, it constitutes the voltage-activated and signal-gated channel. Forms a twin-pore translocase that uses the membrane potential as external driving force in 2 voltage-dependent steps.</text>
</comment>
<evidence type="ECO:0000256" key="2">
    <source>
        <dbReference type="ARBA" id="ARBA00008444"/>
    </source>
</evidence>
<dbReference type="PANTHER" id="PTHR14110">
    <property type="entry name" value="MITOCHONDRIAL IMPORT INNER MEMBRANE TRANSLOCASE SUBUNIT TIM22"/>
    <property type="match status" value="1"/>
</dbReference>
<evidence type="ECO:0000256" key="4">
    <source>
        <dbReference type="ARBA" id="ARBA00022692"/>
    </source>
</evidence>
<keyword evidence="5 9" id="KW-0999">Mitochondrion inner membrane</keyword>
<dbReference type="GO" id="GO:0030943">
    <property type="term" value="F:mitochondrion targeting sequence binding"/>
    <property type="evidence" value="ECO:0007669"/>
    <property type="project" value="TreeGrafter"/>
</dbReference>
<dbReference type="GeneID" id="89948583"/>
<gene>
    <name evidence="11" type="primary">VRG4_2</name>
    <name evidence="11" type="ORF">ATC70_004897</name>
</gene>
<evidence type="ECO:0000313" key="12">
    <source>
        <dbReference type="Proteomes" id="UP001304243"/>
    </source>
</evidence>
<keyword evidence="9" id="KW-0811">Translocation</keyword>
<feature type="transmembrane region" description="Helical" evidence="9">
    <location>
        <begin position="34"/>
        <end position="56"/>
    </location>
</feature>
<comment type="similarity">
    <text evidence="2 9">Belongs to the Tim17/Tim22/Tim23 family.</text>
</comment>
<accession>A0AAN7D492</accession>
<name>A0AAN7D492_9FUNG</name>
<dbReference type="PANTHER" id="PTHR14110:SF0">
    <property type="entry name" value="MITOCHONDRIAL IMPORT INNER MEMBRANE TRANSLOCASE SUBUNIT TIM22"/>
    <property type="match status" value="1"/>
</dbReference>
<comment type="subcellular location">
    <subcellularLocation>
        <location evidence="1 9">Mitochondrion inner membrane</location>
        <topology evidence="1 9">Multi-pass membrane protein</topology>
    </subcellularLocation>
</comment>
<feature type="region of interest" description="Disordered" evidence="10">
    <location>
        <begin position="1"/>
        <end position="20"/>
    </location>
</feature>
<organism evidence="11 12">
    <name type="scientific">Mucor velutinosus</name>
    <dbReference type="NCBI Taxonomy" id="708070"/>
    <lineage>
        <taxon>Eukaryota</taxon>
        <taxon>Fungi</taxon>
        <taxon>Fungi incertae sedis</taxon>
        <taxon>Mucoromycota</taxon>
        <taxon>Mucoromycotina</taxon>
        <taxon>Mucoromycetes</taxon>
        <taxon>Mucorales</taxon>
        <taxon>Mucorineae</taxon>
        <taxon>Mucoraceae</taxon>
        <taxon>Mucor</taxon>
    </lineage>
</organism>
<evidence type="ECO:0000256" key="8">
    <source>
        <dbReference type="ARBA" id="ARBA00023136"/>
    </source>
</evidence>
<feature type="transmembrane region" description="Helical" evidence="9">
    <location>
        <begin position="142"/>
        <end position="161"/>
    </location>
</feature>
<dbReference type="InterPro" id="IPR039175">
    <property type="entry name" value="TIM22"/>
</dbReference>
<keyword evidence="9" id="KW-0653">Protein transport</keyword>
<keyword evidence="7 9" id="KW-0496">Mitochondrion</keyword>
<proteinExistence type="inferred from homology"/>
<keyword evidence="4 9" id="KW-0812">Transmembrane</keyword>